<dbReference type="GO" id="GO:0016301">
    <property type="term" value="F:kinase activity"/>
    <property type="evidence" value="ECO:0007669"/>
    <property type="project" value="UniProtKB-KW"/>
</dbReference>
<reference evidence="1" key="1">
    <citation type="submission" date="2019-10" db="EMBL/GenBank/DDBJ databases">
        <authorList>
            <person name="Nor Muhammad N."/>
        </authorList>
    </citation>
    <scope>NUCLEOTIDE SEQUENCE</scope>
</reference>
<dbReference type="AlphaFoldDB" id="A0A5K1K2A4"/>
<dbReference type="EMBL" id="LR727943">
    <property type="protein sequence ID" value="VWO99833.1"/>
    <property type="molecule type" value="Genomic_DNA"/>
</dbReference>
<proteinExistence type="predicted"/>
<protein>
    <submittedName>
        <fullName evidence="1">Protein kinase domain-containing protein</fullName>
    </submittedName>
</protein>
<name>A0A5K1K2A4_9APHY</name>
<gene>
    <name evidence="1" type="primary">I1RQ67</name>
</gene>
<evidence type="ECO:0000313" key="1">
    <source>
        <dbReference type="EMBL" id="VWO99833.1"/>
    </source>
</evidence>
<sequence>MKANPPYSQRFTSGNETQLPAINTWKGRQGGVGDRFKVIVDNVCYVGIASSMVETPEGDKLVLWFLDDRCKAFLRKQCKRTRLGRIELTGCLQVRLLGYAEYVLETEEPL</sequence>
<keyword evidence="1" id="KW-0808">Transferase</keyword>
<organism evidence="1">
    <name type="scientific">Ganoderma boninense</name>
    <dbReference type="NCBI Taxonomy" id="34458"/>
    <lineage>
        <taxon>Eukaryota</taxon>
        <taxon>Fungi</taxon>
        <taxon>Dikarya</taxon>
        <taxon>Basidiomycota</taxon>
        <taxon>Agaricomycotina</taxon>
        <taxon>Agaricomycetes</taxon>
        <taxon>Polyporales</taxon>
        <taxon>Polyporaceae</taxon>
        <taxon>Ganoderma</taxon>
    </lineage>
</organism>
<keyword evidence="1" id="KW-0418">Kinase</keyword>
<accession>A0A5K1K2A4</accession>